<organism evidence="2 3">
    <name type="scientific">Coleophoma cylindrospora</name>
    <dbReference type="NCBI Taxonomy" id="1849047"/>
    <lineage>
        <taxon>Eukaryota</taxon>
        <taxon>Fungi</taxon>
        <taxon>Dikarya</taxon>
        <taxon>Ascomycota</taxon>
        <taxon>Pezizomycotina</taxon>
        <taxon>Leotiomycetes</taxon>
        <taxon>Helotiales</taxon>
        <taxon>Dermateaceae</taxon>
        <taxon>Coleophoma</taxon>
    </lineage>
</organism>
<dbReference type="Proteomes" id="UP000256645">
    <property type="component" value="Unassembled WGS sequence"/>
</dbReference>
<keyword evidence="3" id="KW-1185">Reference proteome</keyword>
<dbReference type="STRING" id="1849047.A0A3D8Q8V4"/>
<dbReference type="AlphaFoldDB" id="A0A3D8Q8V4"/>
<dbReference type="OrthoDB" id="2148716at2759"/>
<dbReference type="Pfam" id="PF13577">
    <property type="entry name" value="SnoaL_4"/>
    <property type="match status" value="1"/>
</dbReference>
<comment type="caution">
    <text evidence="2">The sequence shown here is derived from an EMBL/GenBank/DDBJ whole genome shotgun (WGS) entry which is preliminary data.</text>
</comment>
<feature type="domain" description="SnoaL-like" evidence="1">
    <location>
        <begin position="15"/>
        <end position="143"/>
    </location>
</feature>
<gene>
    <name evidence="2" type="ORF">BP6252_13652</name>
</gene>
<dbReference type="Gene3D" id="3.10.450.50">
    <property type="match status" value="1"/>
</dbReference>
<name>A0A3D8Q8V4_9HELO</name>
<evidence type="ECO:0000313" key="2">
    <source>
        <dbReference type="EMBL" id="RDW58241.1"/>
    </source>
</evidence>
<reference evidence="2 3" key="1">
    <citation type="journal article" date="2018" name="IMA Fungus">
        <title>IMA Genome-F 9: Draft genome sequence of Annulohypoxylon stygium, Aspergillus mulundensis, Berkeleyomyces basicola (syn. Thielaviopsis basicola), Ceratocystis smalleyi, two Cercospora beticola strains, Coleophoma cylindrospora, Fusarium fracticaudum, Phialophora cf. hyalina, and Morchella septimelata.</title>
        <authorList>
            <person name="Wingfield B.D."/>
            <person name="Bills G.F."/>
            <person name="Dong Y."/>
            <person name="Huang W."/>
            <person name="Nel W.J."/>
            <person name="Swalarsk-Parry B.S."/>
            <person name="Vaghefi N."/>
            <person name="Wilken P.M."/>
            <person name="An Z."/>
            <person name="de Beer Z.W."/>
            <person name="De Vos L."/>
            <person name="Chen L."/>
            <person name="Duong T.A."/>
            <person name="Gao Y."/>
            <person name="Hammerbacher A."/>
            <person name="Kikkert J.R."/>
            <person name="Li Y."/>
            <person name="Li H."/>
            <person name="Li K."/>
            <person name="Li Q."/>
            <person name="Liu X."/>
            <person name="Ma X."/>
            <person name="Naidoo K."/>
            <person name="Pethybridge S.J."/>
            <person name="Sun J."/>
            <person name="Steenkamp E.T."/>
            <person name="van der Nest M.A."/>
            <person name="van Wyk S."/>
            <person name="Wingfield M.J."/>
            <person name="Xiong C."/>
            <person name="Yue Q."/>
            <person name="Zhang X."/>
        </authorList>
    </citation>
    <scope>NUCLEOTIDE SEQUENCE [LARGE SCALE GENOMIC DNA]</scope>
    <source>
        <strain evidence="2 3">BP6252</strain>
    </source>
</reference>
<proteinExistence type="predicted"/>
<dbReference type="EMBL" id="PDLM01000018">
    <property type="protein sequence ID" value="RDW58241.1"/>
    <property type="molecule type" value="Genomic_DNA"/>
</dbReference>
<sequence>MESPFSLPAVLHPALTGRDAVVDALYRCVMAFDTNDAALFDSSFMQDGVFDVNGRAMEGLPEIHATGLALIFRVDTTHMATNVRVHMRTATEEHEASLTATVLSQHFAKGKGMEPGQANLMAGSLYRAELARDTDGLWKFKHLQIKSTWAEGDWSVVVEDFNEVEK</sequence>
<evidence type="ECO:0000259" key="1">
    <source>
        <dbReference type="Pfam" id="PF13577"/>
    </source>
</evidence>
<dbReference type="SUPFAM" id="SSF54427">
    <property type="entry name" value="NTF2-like"/>
    <property type="match status" value="1"/>
</dbReference>
<protein>
    <recommendedName>
        <fullName evidence="1">SnoaL-like domain-containing protein</fullName>
    </recommendedName>
</protein>
<dbReference type="InterPro" id="IPR032710">
    <property type="entry name" value="NTF2-like_dom_sf"/>
</dbReference>
<accession>A0A3D8Q8V4</accession>
<evidence type="ECO:0000313" key="3">
    <source>
        <dbReference type="Proteomes" id="UP000256645"/>
    </source>
</evidence>
<dbReference type="InterPro" id="IPR037401">
    <property type="entry name" value="SnoaL-like"/>
</dbReference>